<dbReference type="PANTHER" id="PTHR31302:SF0">
    <property type="entry name" value="TRANSMEMBRANE PROTEIN WITH METALLOPHOSPHOESTERASE DOMAIN"/>
    <property type="match status" value="1"/>
</dbReference>
<evidence type="ECO:0000259" key="1">
    <source>
        <dbReference type="Pfam" id="PF00149"/>
    </source>
</evidence>
<name>A0A1Y4SY62_9FIRM</name>
<dbReference type="GO" id="GO:0016787">
    <property type="term" value="F:hydrolase activity"/>
    <property type="evidence" value="ECO:0007669"/>
    <property type="project" value="InterPro"/>
</dbReference>
<sequence>MKKLIRRLMILLIVFGLCFLGYYVYAVSPKDYEFHEQNYINSQISSQLNGLKIAFLSDINLTNQESITRFQEIVKELNNYPFDMVIFGGDLYDDQVFKTDEVSQILKSIQCQYGKLAILGERDEKSSLEVTQVLNNGGFEVLNNETRPLYYKDTSLTLVAYDDEYDFSKLKETQDKLVVGISHQPDTFIQAKNYVDLQLSGHSYGGSVYFPYLGSMFPIEGAKTYNHGTYEEKNATLIVSNGISGPSSFPYKVFCPNQVLLVSFYSKSNDV</sequence>
<organism evidence="2 3">
    <name type="scientific">Massilimicrobiota timonensis</name>
    <dbReference type="NCBI Taxonomy" id="1776392"/>
    <lineage>
        <taxon>Bacteria</taxon>
        <taxon>Bacillati</taxon>
        <taxon>Bacillota</taxon>
        <taxon>Erysipelotrichia</taxon>
        <taxon>Erysipelotrichales</taxon>
        <taxon>Erysipelotrichaceae</taxon>
        <taxon>Massilimicrobiota</taxon>
    </lineage>
</organism>
<protein>
    <recommendedName>
        <fullName evidence="1">Calcineurin-like phosphoesterase domain-containing protein</fullName>
    </recommendedName>
</protein>
<dbReference type="RefSeq" id="WP_087357733.1">
    <property type="nucleotide sequence ID" value="NZ_NFLJ01000012.1"/>
</dbReference>
<dbReference type="SUPFAM" id="SSF56300">
    <property type="entry name" value="Metallo-dependent phosphatases"/>
    <property type="match status" value="1"/>
</dbReference>
<comment type="caution">
    <text evidence="2">The sequence shown here is derived from an EMBL/GenBank/DDBJ whole genome shotgun (WGS) entry which is preliminary data.</text>
</comment>
<gene>
    <name evidence="2" type="ORF">B5E75_05220</name>
</gene>
<dbReference type="OrthoDB" id="9780884at2"/>
<dbReference type="Proteomes" id="UP000195305">
    <property type="component" value="Unassembled WGS sequence"/>
</dbReference>
<dbReference type="InterPro" id="IPR051158">
    <property type="entry name" value="Metallophosphoesterase_sf"/>
</dbReference>
<feature type="domain" description="Calcineurin-like phosphoesterase" evidence="1">
    <location>
        <begin position="51"/>
        <end position="203"/>
    </location>
</feature>
<dbReference type="Gene3D" id="3.60.21.10">
    <property type="match status" value="1"/>
</dbReference>
<dbReference type="InterPro" id="IPR004843">
    <property type="entry name" value="Calcineurin-like_PHP"/>
</dbReference>
<dbReference type="Pfam" id="PF00149">
    <property type="entry name" value="Metallophos"/>
    <property type="match status" value="1"/>
</dbReference>
<accession>A0A1Y4SY62</accession>
<dbReference type="InterPro" id="IPR029052">
    <property type="entry name" value="Metallo-depent_PP-like"/>
</dbReference>
<evidence type="ECO:0000313" key="2">
    <source>
        <dbReference type="EMBL" id="OUQ34876.1"/>
    </source>
</evidence>
<evidence type="ECO:0000313" key="3">
    <source>
        <dbReference type="Proteomes" id="UP000195305"/>
    </source>
</evidence>
<proteinExistence type="predicted"/>
<keyword evidence="3" id="KW-1185">Reference proteome</keyword>
<dbReference type="EMBL" id="NFLJ01000012">
    <property type="protein sequence ID" value="OUQ34876.1"/>
    <property type="molecule type" value="Genomic_DNA"/>
</dbReference>
<reference evidence="2 3" key="1">
    <citation type="journal article" date="2018" name="BMC Genomics">
        <title>Whole genome sequencing and function prediction of 133 gut anaerobes isolated from chicken caecum in pure cultures.</title>
        <authorList>
            <person name="Medvecky M."/>
            <person name="Cejkova D."/>
            <person name="Polansky O."/>
            <person name="Karasova D."/>
            <person name="Kubasova T."/>
            <person name="Cizek A."/>
            <person name="Rychlik I."/>
        </authorList>
    </citation>
    <scope>NUCLEOTIDE SEQUENCE [LARGE SCALE GENOMIC DNA]</scope>
    <source>
        <strain evidence="2 3">An13</strain>
    </source>
</reference>
<dbReference type="AlphaFoldDB" id="A0A1Y4SY62"/>
<dbReference type="PANTHER" id="PTHR31302">
    <property type="entry name" value="TRANSMEMBRANE PROTEIN WITH METALLOPHOSPHOESTERASE DOMAIN-RELATED"/>
    <property type="match status" value="1"/>
</dbReference>